<proteinExistence type="predicted"/>
<comment type="caution">
    <text evidence="1">The sequence shown here is derived from an EMBL/GenBank/DDBJ whole genome shotgun (WGS) entry which is preliminary data.</text>
</comment>
<protein>
    <submittedName>
        <fullName evidence="1">Uncharacterized protein</fullName>
    </submittedName>
</protein>
<evidence type="ECO:0000313" key="1">
    <source>
        <dbReference type="EMBL" id="KAJ5470998.1"/>
    </source>
</evidence>
<accession>A0A9W9WP09</accession>
<dbReference type="OrthoDB" id="4518982at2759"/>
<name>A0A9W9WP09_9EURO</name>
<dbReference type="Proteomes" id="UP001147760">
    <property type="component" value="Unassembled WGS sequence"/>
</dbReference>
<reference evidence="1" key="2">
    <citation type="journal article" date="2023" name="IMA Fungus">
        <title>Comparative genomic study of the Penicillium genus elucidates a diverse pangenome and 15 lateral gene transfer events.</title>
        <authorList>
            <person name="Petersen C."/>
            <person name="Sorensen T."/>
            <person name="Nielsen M.R."/>
            <person name="Sondergaard T.E."/>
            <person name="Sorensen J.L."/>
            <person name="Fitzpatrick D.A."/>
            <person name="Frisvad J.C."/>
            <person name="Nielsen K.L."/>
        </authorList>
    </citation>
    <scope>NUCLEOTIDE SEQUENCE</scope>
    <source>
        <strain evidence="1">IBT 17660</strain>
    </source>
</reference>
<sequence>MVGRYHDYYHVLNQNRDQSLGYREAHNVAIDCRYLSSSRWGMLGNTPAWILLAELQISQPNDIEVQEAKLELRFRGTTKRNTSCLDVTKDYGPVIGFGRPVYKDVQKRAKAAPEGGGGGMSAKFGEFERATSQTYMYRWQVHGERIPDDEDRLYRRIAWRIAEAKITKQIDHRAIWNLGLALKHGGEPFLINTSISIQFRGWQKIFSTQTKDDLEPTRVTPPRKFPKDRLDDIVHALNDELTIENLKRPPEESDASAIRQGVPSGEYRDQLAEAFEKLSTVLAKCVVH</sequence>
<dbReference type="EMBL" id="JAPWDO010000005">
    <property type="protein sequence ID" value="KAJ5470998.1"/>
    <property type="molecule type" value="Genomic_DNA"/>
</dbReference>
<organism evidence="1 2">
    <name type="scientific">Penicillium desertorum</name>
    <dbReference type="NCBI Taxonomy" id="1303715"/>
    <lineage>
        <taxon>Eukaryota</taxon>
        <taxon>Fungi</taxon>
        <taxon>Dikarya</taxon>
        <taxon>Ascomycota</taxon>
        <taxon>Pezizomycotina</taxon>
        <taxon>Eurotiomycetes</taxon>
        <taxon>Eurotiomycetidae</taxon>
        <taxon>Eurotiales</taxon>
        <taxon>Aspergillaceae</taxon>
        <taxon>Penicillium</taxon>
    </lineage>
</organism>
<reference evidence="1" key="1">
    <citation type="submission" date="2022-12" db="EMBL/GenBank/DDBJ databases">
        <authorList>
            <person name="Petersen C."/>
        </authorList>
    </citation>
    <scope>NUCLEOTIDE SEQUENCE</scope>
    <source>
        <strain evidence="1">IBT 17660</strain>
    </source>
</reference>
<keyword evidence="2" id="KW-1185">Reference proteome</keyword>
<evidence type="ECO:0000313" key="2">
    <source>
        <dbReference type="Proteomes" id="UP001147760"/>
    </source>
</evidence>
<gene>
    <name evidence="1" type="ORF">N7530_008355</name>
</gene>
<dbReference type="AlphaFoldDB" id="A0A9W9WP09"/>